<keyword evidence="1" id="KW-1133">Transmembrane helix</keyword>
<organism evidence="2 3">
    <name type="scientific">Campylobacter majalis</name>
    <dbReference type="NCBI Taxonomy" id="2790656"/>
    <lineage>
        <taxon>Bacteria</taxon>
        <taxon>Pseudomonadati</taxon>
        <taxon>Campylobacterota</taxon>
        <taxon>Epsilonproteobacteria</taxon>
        <taxon>Campylobacterales</taxon>
        <taxon>Campylobacteraceae</taxon>
        <taxon>Campylobacter</taxon>
    </lineage>
</organism>
<reference evidence="2 3" key="1">
    <citation type="submission" date="2020-11" db="EMBL/GenBank/DDBJ databases">
        <authorList>
            <person name="Peeters C."/>
        </authorList>
    </citation>
    <scope>NUCLEOTIDE SEQUENCE [LARGE SCALE GENOMIC DNA]</scope>
    <source>
        <strain evidence="2 3">LMG 7974</strain>
    </source>
</reference>
<dbReference type="Proteomes" id="UP000789803">
    <property type="component" value="Unassembled WGS sequence"/>
</dbReference>
<sequence length="156" mass="18227">MLLAFRFDDTISSFMVFVVVCFLDKKPFLLTVLVRSALLLIDEISMSLSAFRFMLSFAFRFAPTRFILVAYAFILLAFRLEAWFVVIVPLKVVSLPLILKLSLLWLVFIARLLFAFRFMSWSEFRIAPFIDISLFAFIARLWVEFKFDLVPSVVEV</sequence>
<feature type="transmembrane region" description="Helical" evidence="1">
    <location>
        <begin position="66"/>
        <end position="87"/>
    </location>
</feature>
<evidence type="ECO:0000313" key="3">
    <source>
        <dbReference type="Proteomes" id="UP000789803"/>
    </source>
</evidence>
<name>A0ABN7KCR3_9BACT</name>
<dbReference type="EMBL" id="CAJHOF010000039">
    <property type="protein sequence ID" value="CAD7289845.1"/>
    <property type="molecule type" value="Genomic_DNA"/>
</dbReference>
<comment type="caution">
    <text evidence="2">The sequence shown here is derived from an EMBL/GenBank/DDBJ whole genome shotgun (WGS) entry which is preliminary data.</text>
</comment>
<gene>
    <name evidence="2" type="ORF">LMG7974_01930</name>
</gene>
<evidence type="ECO:0000313" key="2">
    <source>
        <dbReference type="EMBL" id="CAD7289845.1"/>
    </source>
</evidence>
<proteinExistence type="predicted"/>
<feature type="transmembrane region" description="Helical" evidence="1">
    <location>
        <begin position="93"/>
        <end position="114"/>
    </location>
</feature>
<feature type="transmembrane region" description="Helical" evidence="1">
    <location>
        <begin position="126"/>
        <end position="143"/>
    </location>
</feature>
<keyword evidence="1" id="KW-0812">Transmembrane</keyword>
<feature type="transmembrane region" description="Helical" evidence="1">
    <location>
        <begin position="32"/>
        <end position="54"/>
    </location>
</feature>
<keyword evidence="1" id="KW-0472">Membrane</keyword>
<evidence type="ECO:0000256" key="1">
    <source>
        <dbReference type="SAM" id="Phobius"/>
    </source>
</evidence>
<keyword evidence="3" id="KW-1185">Reference proteome</keyword>
<protein>
    <submittedName>
        <fullName evidence="2">Uncharacterized protein</fullName>
    </submittedName>
</protein>
<accession>A0ABN7KCR3</accession>